<dbReference type="GO" id="GO:0004222">
    <property type="term" value="F:metalloendopeptidase activity"/>
    <property type="evidence" value="ECO:0007669"/>
    <property type="project" value="TreeGrafter"/>
</dbReference>
<dbReference type="PANTHER" id="PTHR45702:SF2">
    <property type="entry name" value="KUZBANIAN, ISOFORM A"/>
    <property type="match status" value="1"/>
</dbReference>
<dbReference type="Proteomes" id="UP001328107">
    <property type="component" value="Unassembled WGS sequence"/>
</dbReference>
<dbReference type="GO" id="GO:0007219">
    <property type="term" value="P:Notch signaling pathway"/>
    <property type="evidence" value="ECO:0007669"/>
    <property type="project" value="TreeGrafter"/>
</dbReference>
<accession>A0AAN5I6H1</accession>
<reference evidence="2" key="1">
    <citation type="submission" date="2022-10" db="EMBL/GenBank/DDBJ databases">
        <title>Genome assembly of Pristionchus species.</title>
        <authorList>
            <person name="Yoshida K."/>
            <person name="Sommer R.J."/>
        </authorList>
    </citation>
    <scope>NUCLEOTIDE SEQUENCE [LARGE SCALE GENOMIC DNA]</scope>
    <source>
        <strain evidence="2">RS5460</strain>
    </source>
</reference>
<dbReference type="GO" id="GO:0005886">
    <property type="term" value="C:plasma membrane"/>
    <property type="evidence" value="ECO:0007669"/>
    <property type="project" value="TreeGrafter"/>
</dbReference>
<comment type="caution">
    <text evidence="1">The sequence shown here is derived from an EMBL/GenBank/DDBJ whole genome shotgun (WGS) entry which is preliminary data.</text>
</comment>
<dbReference type="InterPro" id="IPR051489">
    <property type="entry name" value="ADAM_Metalloproteinase"/>
</dbReference>
<dbReference type="EMBL" id="BTRK01000005">
    <property type="protein sequence ID" value="GMR54327.1"/>
    <property type="molecule type" value="Genomic_DNA"/>
</dbReference>
<dbReference type="AlphaFoldDB" id="A0AAN5I6H1"/>
<proteinExistence type="predicted"/>
<feature type="non-terminal residue" evidence="1">
    <location>
        <position position="150"/>
    </location>
</feature>
<organism evidence="1 2">
    <name type="scientific">Pristionchus mayeri</name>
    <dbReference type="NCBI Taxonomy" id="1317129"/>
    <lineage>
        <taxon>Eukaryota</taxon>
        <taxon>Metazoa</taxon>
        <taxon>Ecdysozoa</taxon>
        <taxon>Nematoda</taxon>
        <taxon>Chromadorea</taxon>
        <taxon>Rhabditida</taxon>
        <taxon>Rhabditina</taxon>
        <taxon>Diplogasteromorpha</taxon>
        <taxon>Diplogasteroidea</taxon>
        <taxon>Neodiplogasteridae</taxon>
        <taxon>Pristionchus</taxon>
    </lineage>
</organism>
<dbReference type="GO" id="GO:0006509">
    <property type="term" value="P:membrane protein ectodomain proteolysis"/>
    <property type="evidence" value="ECO:0007669"/>
    <property type="project" value="TreeGrafter"/>
</dbReference>
<keyword evidence="2" id="KW-1185">Reference proteome</keyword>
<sequence length="150" mass="17665">MSPLFIFILIFSSGESLNKFIKHFEPLHYERTEINRVSRSAEERIHLNFDAYGRDFKLILDRVPEKDSSFLANANIEYENETTTLEWESNIYRGIVADDERSHVYGSIHRGIFEGMIRLSNGEEYWMESSLPYNSTDPFHSFIYSAHEIE</sequence>
<name>A0AAN5I6H1_9BILA</name>
<evidence type="ECO:0008006" key="3">
    <source>
        <dbReference type="Google" id="ProtNLM"/>
    </source>
</evidence>
<gene>
    <name evidence="1" type="ORF">PMAYCL1PPCAC_24522</name>
</gene>
<protein>
    <recommendedName>
        <fullName evidence="3">Peptidase M12B propeptide domain-containing protein</fullName>
    </recommendedName>
</protein>
<evidence type="ECO:0000313" key="2">
    <source>
        <dbReference type="Proteomes" id="UP001328107"/>
    </source>
</evidence>
<dbReference type="PANTHER" id="PTHR45702">
    <property type="entry name" value="ADAM10/ADAM17 METALLOPEPTIDASE FAMILY MEMBER"/>
    <property type="match status" value="1"/>
</dbReference>
<evidence type="ECO:0000313" key="1">
    <source>
        <dbReference type="EMBL" id="GMR54327.1"/>
    </source>
</evidence>